<evidence type="ECO:0008006" key="3">
    <source>
        <dbReference type="Google" id="ProtNLM"/>
    </source>
</evidence>
<protein>
    <recommendedName>
        <fullName evidence="3">Type 11 methyltransferase</fullName>
    </recommendedName>
</protein>
<dbReference type="RefSeq" id="WP_172891221.1">
    <property type="nucleotide sequence ID" value="NZ_AP018316.1"/>
</dbReference>
<gene>
    <name evidence="1" type="ORF">NIES806_40870</name>
</gene>
<evidence type="ECO:0000313" key="2">
    <source>
        <dbReference type="Proteomes" id="UP000218702"/>
    </source>
</evidence>
<dbReference type="Pfam" id="PF13489">
    <property type="entry name" value="Methyltransf_23"/>
    <property type="match status" value="1"/>
</dbReference>
<dbReference type="CDD" id="cd02440">
    <property type="entry name" value="AdoMet_MTases"/>
    <property type="match status" value="1"/>
</dbReference>
<dbReference type="PANTHER" id="PTHR43861">
    <property type="entry name" value="TRANS-ACONITATE 2-METHYLTRANSFERASE-RELATED"/>
    <property type="match status" value="1"/>
</dbReference>
<reference evidence="1 2" key="1">
    <citation type="submission" date="2017-06" db="EMBL/GenBank/DDBJ databases">
        <title>Genome sequencing of cyanobaciteial culture collection at National Institute for Environmental Studies (NIES).</title>
        <authorList>
            <person name="Hirose Y."/>
            <person name="Shimura Y."/>
            <person name="Fujisawa T."/>
            <person name="Nakamura Y."/>
            <person name="Kawachi M."/>
        </authorList>
    </citation>
    <scope>NUCLEOTIDE SEQUENCE [LARGE SCALE GENOMIC DNA]</scope>
    <source>
        <strain evidence="1 2">NIES-806</strain>
    </source>
</reference>
<dbReference type="Gene3D" id="3.40.50.150">
    <property type="entry name" value="Vaccinia Virus protein VP39"/>
    <property type="match status" value="1"/>
</dbReference>
<dbReference type="SUPFAM" id="SSF53335">
    <property type="entry name" value="S-adenosyl-L-methionine-dependent methyltransferases"/>
    <property type="match status" value="1"/>
</dbReference>
<keyword evidence="2" id="KW-1185">Reference proteome</keyword>
<dbReference type="Proteomes" id="UP000218702">
    <property type="component" value="Chromosome"/>
</dbReference>
<dbReference type="KEGG" id="dcm:NIES806_40870"/>
<dbReference type="InterPro" id="IPR029063">
    <property type="entry name" value="SAM-dependent_MTases_sf"/>
</dbReference>
<accession>A0A1Z4V9E6</accession>
<dbReference type="EMBL" id="AP018316">
    <property type="protein sequence ID" value="BAZ87855.1"/>
    <property type="molecule type" value="Genomic_DNA"/>
</dbReference>
<name>A0A1Z4V9E6_9CYAN</name>
<sequence length="299" mass="33910">MVILSEQQCPSCGGQGSTIGISFDEDVLHCQDCDLCFLKNSVRPMSANDNGWYSELFDFSQNAANNLVAEMQDSYLRQLSTLEKVSHGRNILDVGCGIGIFLAVAKSRDWNVFGVESSEHGAYFANKHFDIQYQSSIDEFPANTFDVVRISHVLEHIPEPRDFLHQLYRVLKPSGILVVIVPNREPLCAMFVNRYRQLFSKKPKLAGAIYPDMHVLGFSTKSLNKLVNSIKFNTVSCFTVSMGDITYYPLFYDGLLSRTKITNIKFKTFLRYYLPMIVDNLGNPFSKGQWIVGYFAKNE</sequence>
<dbReference type="AlphaFoldDB" id="A0A1Z4V9E6"/>
<organism evidence="1 2">
    <name type="scientific">Dolichospermum compactum NIES-806</name>
    <dbReference type="NCBI Taxonomy" id="1973481"/>
    <lineage>
        <taxon>Bacteria</taxon>
        <taxon>Bacillati</taxon>
        <taxon>Cyanobacteriota</taxon>
        <taxon>Cyanophyceae</taxon>
        <taxon>Nostocales</taxon>
        <taxon>Aphanizomenonaceae</taxon>
        <taxon>Dolichospermum</taxon>
        <taxon>Dolichospermum compactum</taxon>
    </lineage>
</organism>
<dbReference type="PANTHER" id="PTHR43861:SF6">
    <property type="entry name" value="METHYLTRANSFERASE TYPE 11"/>
    <property type="match status" value="1"/>
</dbReference>
<proteinExistence type="predicted"/>
<evidence type="ECO:0000313" key="1">
    <source>
        <dbReference type="EMBL" id="BAZ87855.1"/>
    </source>
</evidence>